<dbReference type="RefSeq" id="WP_110998572.1">
    <property type="nucleotide sequence ID" value="NZ_QKTW01000014.1"/>
</dbReference>
<reference evidence="5 6" key="1">
    <citation type="submission" date="2018-06" db="EMBL/GenBank/DDBJ databases">
        <title>Mucibacter soli gen. nov., sp. nov., a new member of the family Chitinophagaceae producing mucin.</title>
        <authorList>
            <person name="Kim M.-K."/>
            <person name="Park S."/>
            <person name="Kim T.-S."/>
            <person name="Joung Y."/>
            <person name="Han J.-H."/>
            <person name="Kim S.B."/>
        </authorList>
    </citation>
    <scope>NUCLEOTIDE SEQUENCE [LARGE SCALE GENOMIC DNA]</scope>
    <source>
        <strain evidence="5 6">R1-15</strain>
    </source>
</reference>
<proteinExistence type="predicted"/>
<dbReference type="EMBL" id="QKTW01000014">
    <property type="protein sequence ID" value="PZF73293.1"/>
    <property type="molecule type" value="Genomic_DNA"/>
</dbReference>
<keyword evidence="6" id="KW-1185">Reference proteome</keyword>
<dbReference type="NCBIfam" id="TIGR03517">
    <property type="entry name" value="GldM_gliding"/>
    <property type="match status" value="1"/>
</dbReference>
<dbReference type="AlphaFoldDB" id="A0A2W2BZL4"/>
<dbReference type="Pfam" id="PF12081">
    <property type="entry name" value="GldM_1st"/>
    <property type="match status" value="1"/>
</dbReference>
<dbReference type="Pfam" id="PF21601">
    <property type="entry name" value="GldM_2nd"/>
    <property type="match status" value="1"/>
</dbReference>
<evidence type="ECO:0000259" key="3">
    <source>
        <dbReference type="Pfam" id="PF21601"/>
    </source>
</evidence>
<evidence type="ECO:0000313" key="5">
    <source>
        <dbReference type="EMBL" id="PZF73293.1"/>
    </source>
</evidence>
<evidence type="ECO:0000259" key="4">
    <source>
        <dbReference type="Pfam" id="PF21602"/>
    </source>
</evidence>
<feature type="domain" description="Gliding motility-associated protein GldM C-terminal" evidence="1">
    <location>
        <begin position="410"/>
        <end position="520"/>
    </location>
</feature>
<evidence type="ECO:0000313" key="6">
    <source>
        <dbReference type="Proteomes" id="UP000248745"/>
    </source>
</evidence>
<evidence type="ECO:0000259" key="2">
    <source>
        <dbReference type="Pfam" id="PF12081"/>
    </source>
</evidence>
<comment type="caution">
    <text evidence="5">The sequence shown here is derived from an EMBL/GenBank/DDBJ whole genome shotgun (WGS) entry which is preliminary data.</text>
</comment>
<protein>
    <recommendedName>
        <fullName evidence="7">Gliding motility protein GldM</fullName>
    </recommendedName>
</protein>
<sequence>MSLPKEPRQLMINLMYLVLTAMLALNVSSEILHAFKTINNSVSKSNEAINGKNNETMLAFQANEDMDGQKERVKPFNDKAKEISKEADRVYQYLENWKERVVAEAGGYDVENGEKSIKREDDINASTRLLVENKGGDSIKAQLEALRKYMLDRVSDSSRTMMGQQLAIQIVDPKPNDNNPQGDWSTGNFYNMPTLAAVTLFAKMQNDIRNSEAIVIQRLFDEANAKQIKFDAITAIAVPKTSYALQGQKVEAEIMVAAYNKSVNPQISSSSGQIKIENGVGHWTGSAAGVGMQTVRGQITLDLGSRKITQPWDFQYMVGSTGASIQLDKMNVFYIGVPNPITVSAAGYSMEDVSISIPGAEVHADPARGKGAYNVSVGKLGDIVASIIAKKHEGGTAEVGKMKIRVKMIPDPEPQVGGKSGGIMPASTFRVQSGVAAVLKNFDFEASFKILSYSFSMTKKRDPDIKGPFVASNAYFHSSPQIQALVEQCKPGDIVYIDDIKAQGPDGRVRTLPTIAFKLN</sequence>
<dbReference type="OrthoDB" id="1490890at2"/>
<gene>
    <name evidence="5" type="ORF">DN068_08985</name>
</gene>
<dbReference type="InterPro" id="IPR048406">
    <property type="entry name" value="GldM_Ig-like-2"/>
</dbReference>
<dbReference type="Pfam" id="PF12080">
    <property type="entry name" value="GldM_4th"/>
    <property type="match status" value="1"/>
</dbReference>
<feature type="domain" description="Gliding motility-associated protein GldM N-terminal" evidence="2">
    <location>
        <begin position="30"/>
        <end position="220"/>
    </location>
</feature>
<organism evidence="5 6">
    <name type="scientific">Taibaiella soli</name>
    <dbReference type="NCBI Taxonomy" id="1649169"/>
    <lineage>
        <taxon>Bacteria</taxon>
        <taxon>Pseudomonadati</taxon>
        <taxon>Bacteroidota</taxon>
        <taxon>Chitinophagia</taxon>
        <taxon>Chitinophagales</taxon>
        <taxon>Chitinophagaceae</taxon>
        <taxon>Taibaiella</taxon>
    </lineage>
</organism>
<dbReference type="InterPro" id="IPR022720">
    <property type="entry name" value="Motility-assoc_prot_GldM_N"/>
</dbReference>
<feature type="domain" description="Gliding motility-associated protein GldM first immunoglobulin-like" evidence="3">
    <location>
        <begin position="225"/>
        <end position="319"/>
    </location>
</feature>
<dbReference type="InterPro" id="IPR048405">
    <property type="entry name" value="GldM_Ig-like-1"/>
</dbReference>
<dbReference type="Pfam" id="PF21602">
    <property type="entry name" value="GldM_3rd"/>
    <property type="match status" value="1"/>
</dbReference>
<dbReference type="InterPro" id="IPR022719">
    <property type="entry name" value="Motility-assoc_prot_GldM_C"/>
</dbReference>
<name>A0A2W2BZL4_9BACT</name>
<feature type="domain" description="Gliding motility-associated protein GldM second immunoglobulin-like" evidence="4">
    <location>
        <begin position="323"/>
        <end position="407"/>
    </location>
</feature>
<accession>A0A2W2BZL4</accession>
<evidence type="ECO:0008006" key="7">
    <source>
        <dbReference type="Google" id="ProtNLM"/>
    </source>
</evidence>
<evidence type="ECO:0000259" key="1">
    <source>
        <dbReference type="Pfam" id="PF12080"/>
    </source>
</evidence>
<dbReference type="InterPro" id="IPR019859">
    <property type="entry name" value="Motility-assoc_prot_GldM"/>
</dbReference>
<dbReference type="Proteomes" id="UP000248745">
    <property type="component" value="Unassembled WGS sequence"/>
</dbReference>